<sequence>MKKLFVTAVVALGALLLFTYWPQVLMASGSARPQLADAGKIPVTGPRWYQLNNVSNGLNGLFDGKTDEEVNTGYNKLLKNYDAYYPLRPGEQMTIDRIRMYDGSGTNVDAPLTISIITDSWERIPIARFIGDKYNAWVGPDPSQPDVLDLKTPISNARFLVINTSGAYPTELEFYGTYQPGPEPTLPSVRHTLLSQQLGVNAFEWNIESADAPWQVDETRIPLLKGFSAIRHYMDWEKLESTPGQYTFNPTFSGNWNYDAIYERMQSEGIEVLACLKTLPKWLENTYPEGQRDYENVPAIYGRDLTQPASYVEQAKVAFQYAARYGSNKSVDPGLVSVSPVKTWAGVNTVKIGLGLIRYIECDNERDKTWKGRKAYQTAREYAANLSAFYDGHKNTLGPGVGVKNADPAMIVAIGGLAASTTDYVRGMIDWCREFRGYKPDGSIDLCWDIINQHLYANDAGTSQDGGGTRGAAPELSGVGAQAAAFVKLSHELANDRPVWITEAGYDTNPGSPLRAIGVGGKTVQETQADWILRTALLYNRVGIDRLFFYQLYDEDPANPTQFSSMGLLSDDKTRKPAAEYLRQANALLGAYRFADTVAVTNGPARLIVDRYEPGPAVTSNGERRSAYVLLIGDEQGRSGTYALPVPRGDTVQLCVPTPGRSTMVRTRLVSQNGSVLIPVSETPIFVMPSAGPR</sequence>
<organism evidence="1 2">
    <name type="scientific">Spirosoma rhododendri</name>
    <dbReference type="NCBI Taxonomy" id="2728024"/>
    <lineage>
        <taxon>Bacteria</taxon>
        <taxon>Pseudomonadati</taxon>
        <taxon>Bacteroidota</taxon>
        <taxon>Cytophagia</taxon>
        <taxon>Cytophagales</taxon>
        <taxon>Cytophagaceae</taxon>
        <taxon>Spirosoma</taxon>
    </lineage>
</organism>
<gene>
    <name evidence="1" type="ORF">HH216_13280</name>
</gene>
<evidence type="ECO:0000313" key="1">
    <source>
        <dbReference type="EMBL" id="QJD79274.1"/>
    </source>
</evidence>
<dbReference type="EMBL" id="CP051677">
    <property type="protein sequence ID" value="QJD79274.1"/>
    <property type="molecule type" value="Genomic_DNA"/>
</dbReference>
<accession>A0A7L5DLB8</accession>
<dbReference type="InterPro" id="IPR051923">
    <property type="entry name" value="Glycosyl_Hydrolase_39"/>
</dbReference>
<protein>
    <submittedName>
        <fullName evidence="1">Uncharacterized protein</fullName>
    </submittedName>
</protein>
<evidence type="ECO:0000313" key="2">
    <source>
        <dbReference type="Proteomes" id="UP000501128"/>
    </source>
</evidence>
<dbReference type="RefSeq" id="WP_169551240.1">
    <property type="nucleotide sequence ID" value="NZ_CP051677.1"/>
</dbReference>
<name>A0A7L5DLB8_9BACT</name>
<reference evidence="1 2" key="1">
    <citation type="submission" date="2020-04" db="EMBL/GenBank/DDBJ databases">
        <title>Genome sequencing of novel species.</title>
        <authorList>
            <person name="Heo J."/>
            <person name="Kim S.-J."/>
            <person name="Kim J.-S."/>
            <person name="Hong S.-B."/>
            <person name="Kwon S.-W."/>
        </authorList>
    </citation>
    <scope>NUCLEOTIDE SEQUENCE [LARGE SCALE GENOMIC DNA]</scope>
    <source>
        <strain evidence="1 2">CJU-R4</strain>
    </source>
</reference>
<dbReference type="AlphaFoldDB" id="A0A7L5DLB8"/>
<keyword evidence="2" id="KW-1185">Reference proteome</keyword>
<dbReference type="PANTHER" id="PTHR12631">
    <property type="entry name" value="ALPHA-L-IDURONIDASE"/>
    <property type="match status" value="1"/>
</dbReference>
<dbReference type="Proteomes" id="UP000501128">
    <property type="component" value="Chromosome"/>
</dbReference>
<dbReference type="InterPro" id="IPR017853">
    <property type="entry name" value="GH"/>
</dbReference>
<dbReference type="Gene3D" id="3.20.20.80">
    <property type="entry name" value="Glycosidases"/>
    <property type="match status" value="1"/>
</dbReference>
<dbReference type="KEGG" id="srho:HH216_13280"/>
<dbReference type="SUPFAM" id="SSF51445">
    <property type="entry name" value="(Trans)glycosidases"/>
    <property type="match status" value="1"/>
</dbReference>
<proteinExistence type="predicted"/>
<dbReference type="GO" id="GO:0004553">
    <property type="term" value="F:hydrolase activity, hydrolyzing O-glycosyl compounds"/>
    <property type="evidence" value="ECO:0007669"/>
    <property type="project" value="TreeGrafter"/>
</dbReference>
<dbReference type="PANTHER" id="PTHR12631:SF10">
    <property type="entry name" value="BETA-XYLOSIDASE-LIKE PROTEIN-RELATED"/>
    <property type="match status" value="1"/>
</dbReference>